<evidence type="ECO:0000313" key="2">
    <source>
        <dbReference type="EMBL" id="CAL1716078.1"/>
    </source>
</evidence>
<evidence type="ECO:0000313" key="3">
    <source>
        <dbReference type="Proteomes" id="UP001497453"/>
    </source>
</evidence>
<evidence type="ECO:0000256" key="1">
    <source>
        <dbReference type="SAM" id="MobiDB-lite"/>
    </source>
</evidence>
<protein>
    <submittedName>
        <fullName evidence="2">Uncharacterized protein</fullName>
    </submittedName>
</protein>
<accession>A0ABP1E9G0</accession>
<dbReference type="EMBL" id="OZ037952">
    <property type="protein sequence ID" value="CAL1716078.1"/>
    <property type="molecule type" value="Genomic_DNA"/>
</dbReference>
<dbReference type="Proteomes" id="UP001497453">
    <property type="component" value="Chromosome 9"/>
</dbReference>
<name>A0ABP1E9G0_9APHY</name>
<reference evidence="3" key="1">
    <citation type="submission" date="2024-04" db="EMBL/GenBank/DDBJ databases">
        <authorList>
            <person name="Shaw F."/>
            <person name="Minotto A."/>
        </authorList>
    </citation>
    <scope>NUCLEOTIDE SEQUENCE [LARGE SCALE GENOMIC DNA]</scope>
</reference>
<feature type="region of interest" description="Disordered" evidence="1">
    <location>
        <begin position="54"/>
        <end position="91"/>
    </location>
</feature>
<sequence>MSSSSFTFPDSAAGLQSFESLALTTVPSSEHMSHSGRANNNAPSYTAATTSCKLKRTRADVSDSPDAGYEGGCEGAGTQRKRRKLRNSHAPMPKAKGCVGLGFILPRNMPLRTARRNVALSSITYSTALHEVGKTYPALLKPSEFPTSYSNSLPPFSELSGGDLTQYSFVGMKMVGLGISVDTPPTMCLLLPRNGVECARK</sequence>
<gene>
    <name evidence="2" type="ORF">GFSPODELE1_LOCUS10577</name>
</gene>
<proteinExistence type="predicted"/>
<organism evidence="2 3">
    <name type="scientific">Somion occarium</name>
    <dbReference type="NCBI Taxonomy" id="3059160"/>
    <lineage>
        <taxon>Eukaryota</taxon>
        <taxon>Fungi</taxon>
        <taxon>Dikarya</taxon>
        <taxon>Basidiomycota</taxon>
        <taxon>Agaricomycotina</taxon>
        <taxon>Agaricomycetes</taxon>
        <taxon>Polyporales</taxon>
        <taxon>Cerrenaceae</taxon>
        <taxon>Somion</taxon>
    </lineage>
</organism>
<keyword evidence="3" id="KW-1185">Reference proteome</keyword>